<name>A0AAN6H674_9PEZI</name>
<gene>
    <name evidence="1" type="ORF">LTR91_022425</name>
</gene>
<sequence>MADISEDATRLIGEMTLACSARCNQKIFKAGPDRVALDGDTQKFIHVAMEMVAQAKEVQTLSQRSGTILSQHVGALSSLIRRSIEVTEIGQAIRTATTKYIYSRLLMKSRDHDVHKLLSHFKPKIRAIIGDTLGSIGGNPNVLSTVLEKCYEQSSSQGGELHIDGYFAPLYEASPAWPYDPDYEAEQYNDDEDRLQVDEDYAEAERDLPESPRYLFRTFDSASSGKSDEDMVASSASIYMPGISRDDLLSLEPKEACKKLCVHLGKTCFGDADHADNLMSWSSSLLFVLQYAIWRCITLEKLIQSGLHDLHPEFAHTSGREGWTNRVRDLRLVWAESRLTTQKEVKVASQIATTCFHALSTSEIAICLLTFKTRDYPSTSMKSKLPRLSARSQG</sequence>
<dbReference type="Proteomes" id="UP001175353">
    <property type="component" value="Unassembled WGS sequence"/>
</dbReference>
<comment type="caution">
    <text evidence="1">The sequence shown here is derived from an EMBL/GenBank/DDBJ whole genome shotgun (WGS) entry which is preliminary data.</text>
</comment>
<reference evidence="1" key="1">
    <citation type="submission" date="2023-06" db="EMBL/GenBank/DDBJ databases">
        <title>Black Yeasts Isolated from many extreme environments.</title>
        <authorList>
            <person name="Coleine C."/>
            <person name="Stajich J.E."/>
            <person name="Selbmann L."/>
        </authorList>
    </citation>
    <scope>NUCLEOTIDE SEQUENCE</scope>
    <source>
        <strain evidence="1">CCFEE 5200</strain>
    </source>
</reference>
<dbReference type="EMBL" id="JAUJLE010000440">
    <property type="protein sequence ID" value="KAK0956310.1"/>
    <property type="molecule type" value="Genomic_DNA"/>
</dbReference>
<organism evidence="1 2">
    <name type="scientific">Friedmanniomyces endolithicus</name>
    <dbReference type="NCBI Taxonomy" id="329885"/>
    <lineage>
        <taxon>Eukaryota</taxon>
        <taxon>Fungi</taxon>
        <taxon>Dikarya</taxon>
        <taxon>Ascomycota</taxon>
        <taxon>Pezizomycotina</taxon>
        <taxon>Dothideomycetes</taxon>
        <taxon>Dothideomycetidae</taxon>
        <taxon>Mycosphaerellales</taxon>
        <taxon>Teratosphaeriaceae</taxon>
        <taxon>Friedmanniomyces</taxon>
    </lineage>
</organism>
<evidence type="ECO:0000313" key="2">
    <source>
        <dbReference type="Proteomes" id="UP001175353"/>
    </source>
</evidence>
<keyword evidence="2" id="KW-1185">Reference proteome</keyword>
<evidence type="ECO:0000313" key="1">
    <source>
        <dbReference type="EMBL" id="KAK0956310.1"/>
    </source>
</evidence>
<proteinExistence type="predicted"/>
<accession>A0AAN6H674</accession>
<dbReference type="AlphaFoldDB" id="A0AAN6H674"/>
<protein>
    <submittedName>
        <fullName evidence="1">Uncharacterized protein</fullName>
    </submittedName>
</protein>